<dbReference type="Proteomes" id="UP000605784">
    <property type="component" value="Unassembled WGS sequence"/>
</dbReference>
<evidence type="ECO:0000313" key="1">
    <source>
        <dbReference type="EMBL" id="GGN93055.1"/>
    </source>
</evidence>
<dbReference type="EMBL" id="BMOU01000002">
    <property type="protein sequence ID" value="GGN93055.1"/>
    <property type="molecule type" value="Genomic_DNA"/>
</dbReference>
<reference evidence="1" key="1">
    <citation type="journal article" date="2014" name="Int. J. Syst. Evol. Microbiol.">
        <title>Complete genome sequence of Corynebacterium casei LMG S-19264T (=DSM 44701T), isolated from a smear-ripened cheese.</title>
        <authorList>
            <consortium name="US DOE Joint Genome Institute (JGI-PGF)"/>
            <person name="Walter F."/>
            <person name="Albersmeier A."/>
            <person name="Kalinowski J."/>
            <person name="Ruckert C."/>
        </authorList>
    </citation>
    <scope>NUCLEOTIDE SEQUENCE</scope>
    <source>
        <strain evidence="1">JCM 17820</strain>
    </source>
</reference>
<evidence type="ECO:0008006" key="3">
    <source>
        <dbReference type="Google" id="ProtNLM"/>
    </source>
</evidence>
<organism evidence="1 2">
    <name type="scientific">Haloarcula pellucida</name>
    <dbReference type="NCBI Taxonomy" id="1427151"/>
    <lineage>
        <taxon>Archaea</taxon>
        <taxon>Methanobacteriati</taxon>
        <taxon>Methanobacteriota</taxon>
        <taxon>Stenosarchaea group</taxon>
        <taxon>Halobacteria</taxon>
        <taxon>Halobacteriales</taxon>
        <taxon>Haloarculaceae</taxon>
        <taxon>Haloarcula</taxon>
    </lineage>
</organism>
<evidence type="ECO:0000313" key="2">
    <source>
        <dbReference type="Proteomes" id="UP000605784"/>
    </source>
</evidence>
<keyword evidence="2" id="KW-1185">Reference proteome</keyword>
<sequence length="430" mass="46928">MVSGEAGDRTRTDAHLRERPLRDYLGGEEELFYVLLNQRVGVERTREETVQIRPAADCGAVAGLTDRRVLLLVGDPDGHDGDFVASLPYADVTDATAVTEMLTASLRFETAAGATWSFTAREADVDDVAQFLADACDGWGEVTTALDELDGHCDALAAALDAANWAAFDDRRAAAESALETARDGADDAPIDGVVDRVERLSTDLYRLVRDRHVGRGEELLSEAERLLDDGAFEASHDRVETARERFQDATDVATAHDVDDEPAQAGLAAADDLEASVTARPIEAAREAYDAVDDEGDPADRVAALEDALDAYRVVARVVTAGERPFDGDSETVREETEPVIADLVRARVECARERRAAGEWEWEAGNDEAAYDLLSAARDDFDRAVELAAEFPPGDADAIRREREQLVEDIDPLVIRYELTQANEKLEH</sequence>
<protein>
    <recommendedName>
        <fullName evidence="3">YokE-like PH domain-containing protein</fullName>
    </recommendedName>
</protein>
<gene>
    <name evidence="1" type="ORF">GCM10009030_18070</name>
</gene>
<proteinExistence type="predicted"/>
<reference evidence="1" key="2">
    <citation type="submission" date="2020-09" db="EMBL/GenBank/DDBJ databases">
        <authorList>
            <person name="Sun Q."/>
            <person name="Ohkuma M."/>
        </authorList>
    </citation>
    <scope>NUCLEOTIDE SEQUENCE</scope>
    <source>
        <strain evidence="1">JCM 17820</strain>
    </source>
</reference>
<comment type="caution">
    <text evidence="1">The sequence shown here is derived from an EMBL/GenBank/DDBJ whole genome shotgun (WGS) entry which is preliminary data.</text>
</comment>
<dbReference type="RefSeq" id="WP_188996624.1">
    <property type="nucleotide sequence ID" value="NZ_BMOU01000002.1"/>
</dbReference>
<dbReference type="AlphaFoldDB" id="A0A830GJH3"/>
<accession>A0A830GJH3</accession>
<name>A0A830GJH3_9EURY</name>